<dbReference type="PANTHER" id="PTHR37984:SF7">
    <property type="entry name" value="INTEGRASE CATALYTIC DOMAIN-CONTAINING PROTEIN"/>
    <property type="match status" value="1"/>
</dbReference>
<dbReference type="Gene3D" id="1.10.340.70">
    <property type="match status" value="1"/>
</dbReference>
<dbReference type="Pfam" id="PF17921">
    <property type="entry name" value="Integrase_H2C2"/>
    <property type="match status" value="1"/>
</dbReference>
<sequence length="981" mass="112331">MARATEASKEQIKVMNARAQSSEANQSVNVLRYDANQGKGQIGSRREKTKSEKCGFCGMVHALRSCPAFGKTCNYCKKTGHFERVCRAKQRQRDSRPREVNVLGEFEDGKVSEDDLLTFSVESNNEGSSKNDWHVQLKFGKTDLNFKLDTGADCNVISQSSFEQLSLTNTRIFKNKSKLKMFDGRKITPKGKVSLECEYKGKFTVLDFVLVEQDLPSILGLKSCLELGLVKRVYSLEVDPPKIETEFSDVFEGLGEIKDVQYQIKIDPVSIPVVHPPRRVPMALRKPLEEELRRMEKLGVIEKKNEPTAWVHSLVIARKANNKIRVCMDPSDLNKVVMREHFPMQTVEEVVSRMPNAKVFSVLDANHGFWQVKLANESSNLATFNTPFGRYSYKRLPFGIASAPEVFQSIMSNMFSDIEGVEVIVDDLVVWGEDVTKHDEQLRLVLERCRDKNLKLNPEKCRFSVPEDTLELYTQLRDLQSFTKDVQLNIPQNIKLTSLISPFTSPRYRSGNLVLHRISISRILGTDSLFLEMNGKLNQPICNTSLNILDKVCSIFFFVVHIAIMDGWPQTKPETPLDIRPYWSYRDEISGYDGLMFKGDRVIVPHVLRPEMLDRIHAAHLGIEKCKARARGSVFWPGMNSAIDEMVSECRTCLQFQRRNQREPLMPQEIPERPWSTVAADIFYYKGRDYLLVVDYFSKYPEVTRINHKNSEAVILAMKEMFARHGIPEKIIADNMPFNSLRFRDFAREWEIEVVTSSPHYPRSNGLVERNVQTIKRLLKKSNDSKQDAFLALLEFRNSPISGMEQSPAELLMSRKLRAKLPIPKHLLKPKSQPINDVRQRLRVHQLRQKAAYDQGTKQLSSLQPNESVRIRQGGVWNPAVVVEQHKSPRSYIVATSNGTQLRRNRQHLMPTNEPPMIITPPMEPVGEEERCSGIAPSTVRSPVRSPVIFPSTEIEEEHVRTPLRRSTRVRRAPSRLIENI</sequence>
<dbReference type="Gene3D" id="3.30.420.10">
    <property type="entry name" value="Ribonuclease H-like superfamily/Ribonuclease H"/>
    <property type="match status" value="1"/>
</dbReference>
<dbReference type="InterPro" id="IPR000477">
    <property type="entry name" value="RT_dom"/>
</dbReference>
<dbReference type="InterPro" id="IPR001584">
    <property type="entry name" value="Integrase_cat-core"/>
</dbReference>
<dbReference type="InterPro" id="IPR043128">
    <property type="entry name" value="Rev_trsase/Diguanyl_cyclase"/>
</dbReference>
<dbReference type="InterPro" id="IPR043502">
    <property type="entry name" value="DNA/RNA_pol_sf"/>
</dbReference>
<dbReference type="Proteomes" id="UP001152795">
    <property type="component" value="Unassembled WGS sequence"/>
</dbReference>
<accession>A0A6S7IIT9</accession>
<dbReference type="PROSITE" id="PS50994">
    <property type="entry name" value="INTEGRASE"/>
    <property type="match status" value="1"/>
</dbReference>
<proteinExistence type="predicted"/>
<dbReference type="CDD" id="cd01647">
    <property type="entry name" value="RT_LTR"/>
    <property type="match status" value="1"/>
</dbReference>
<dbReference type="AlphaFoldDB" id="A0A6S7IIT9"/>
<reference evidence="1" key="1">
    <citation type="submission" date="2020-04" db="EMBL/GenBank/DDBJ databases">
        <authorList>
            <person name="Alioto T."/>
            <person name="Alioto T."/>
            <person name="Gomez Garrido J."/>
        </authorList>
    </citation>
    <scope>NUCLEOTIDE SEQUENCE</scope>
    <source>
        <strain evidence="1">A484AB</strain>
    </source>
</reference>
<comment type="caution">
    <text evidence="1">The sequence shown here is derived from an EMBL/GenBank/DDBJ whole genome shotgun (WGS) entry which is preliminary data.</text>
</comment>
<dbReference type="FunFam" id="3.30.420.10:FF:000063">
    <property type="entry name" value="Retrovirus-related Pol polyprotein from transposon 297-like Protein"/>
    <property type="match status" value="1"/>
</dbReference>
<dbReference type="FunFam" id="1.10.340.70:FF:000003">
    <property type="entry name" value="Protein CBG25708"/>
    <property type="match status" value="1"/>
</dbReference>
<dbReference type="GO" id="GO:0003676">
    <property type="term" value="F:nucleic acid binding"/>
    <property type="evidence" value="ECO:0007669"/>
    <property type="project" value="InterPro"/>
</dbReference>
<dbReference type="SUPFAM" id="SSF53098">
    <property type="entry name" value="Ribonuclease H-like"/>
    <property type="match status" value="1"/>
</dbReference>
<keyword evidence="2" id="KW-1185">Reference proteome</keyword>
<dbReference type="Pfam" id="PF00078">
    <property type="entry name" value="RVT_1"/>
    <property type="match status" value="1"/>
</dbReference>
<evidence type="ECO:0000313" key="1">
    <source>
        <dbReference type="EMBL" id="CAB4017163.1"/>
    </source>
</evidence>
<dbReference type="Gene3D" id="3.10.10.10">
    <property type="entry name" value="HIV Type 1 Reverse Transcriptase, subunit A, domain 1"/>
    <property type="match status" value="1"/>
</dbReference>
<dbReference type="Gene3D" id="3.30.70.270">
    <property type="match status" value="1"/>
</dbReference>
<dbReference type="SUPFAM" id="SSF56672">
    <property type="entry name" value="DNA/RNA polymerases"/>
    <property type="match status" value="1"/>
</dbReference>
<dbReference type="GO" id="GO:0015074">
    <property type="term" value="P:DNA integration"/>
    <property type="evidence" value="ECO:0007669"/>
    <property type="project" value="InterPro"/>
</dbReference>
<name>A0A6S7IIT9_PARCT</name>
<dbReference type="InterPro" id="IPR036397">
    <property type="entry name" value="RNaseH_sf"/>
</dbReference>
<dbReference type="InterPro" id="IPR012337">
    <property type="entry name" value="RNaseH-like_sf"/>
</dbReference>
<dbReference type="Gene3D" id="4.10.60.10">
    <property type="entry name" value="Zinc finger, CCHC-type"/>
    <property type="match status" value="1"/>
</dbReference>
<dbReference type="InterPro" id="IPR050951">
    <property type="entry name" value="Retrovirus_Pol_polyprotein"/>
</dbReference>
<dbReference type="InterPro" id="IPR041588">
    <property type="entry name" value="Integrase_H2C2"/>
</dbReference>
<dbReference type="OrthoDB" id="5985914at2759"/>
<dbReference type="EMBL" id="CACRXK020009426">
    <property type="protein sequence ID" value="CAB4017163.1"/>
    <property type="molecule type" value="Genomic_DNA"/>
</dbReference>
<dbReference type="CDD" id="cd05481">
    <property type="entry name" value="retropepsin_like_LTR_1"/>
    <property type="match status" value="1"/>
</dbReference>
<organism evidence="1 2">
    <name type="scientific">Paramuricea clavata</name>
    <name type="common">Red gorgonian</name>
    <name type="synonym">Violescent sea-whip</name>
    <dbReference type="NCBI Taxonomy" id="317549"/>
    <lineage>
        <taxon>Eukaryota</taxon>
        <taxon>Metazoa</taxon>
        <taxon>Cnidaria</taxon>
        <taxon>Anthozoa</taxon>
        <taxon>Octocorallia</taxon>
        <taxon>Malacalcyonacea</taxon>
        <taxon>Plexauridae</taxon>
        <taxon>Paramuricea</taxon>
    </lineage>
</organism>
<dbReference type="InterPro" id="IPR021109">
    <property type="entry name" value="Peptidase_aspartic_dom_sf"/>
</dbReference>
<evidence type="ECO:0000313" key="2">
    <source>
        <dbReference type="Proteomes" id="UP001152795"/>
    </source>
</evidence>
<protein>
    <submittedName>
        <fullName evidence="1">Retrotransposon-like family member retr-1</fullName>
    </submittedName>
</protein>
<dbReference type="Gene3D" id="2.40.70.10">
    <property type="entry name" value="Acid Proteases"/>
    <property type="match status" value="1"/>
</dbReference>
<dbReference type="SUPFAM" id="SSF50630">
    <property type="entry name" value="Acid proteases"/>
    <property type="match status" value="1"/>
</dbReference>
<gene>
    <name evidence="1" type="ORF">PACLA_8A033180</name>
</gene>
<dbReference type="PANTHER" id="PTHR37984">
    <property type="entry name" value="PROTEIN CBG26694"/>
    <property type="match status" value="1"/>
</dbReference>